<protein>
    <recommendedName>
        <fullName evidence="3">Cell division inhibitor</fullName>
    </recommendedName>
</protein>
<evidence type="ECO:0000313" key="1">
    <source>
        <dbReference type="EMBL" id="GGO75592.1"/>
    </source>
</evidence>
<dbReference type="InterPro" id="IPR007263">
    <property type="entry name" value="DCC1-like"/>
</dbReference>
<dbReference type="Pfam" id="PF04134">
    <property type="entry name" value="DCC1-like"/>
    <property type="match status" value="1"/>
</dbReference>
<accession>A0A918DMS6</accession>
<name>A0A918DMS6_9GAMM</name>
<sequence>MTGQSAKLTVFYDGACPLCRRQRARYERLARAAGDEVVWFDINGREDDLRQLGVDPQLALTELHVGDEAQRIHRELDAYILLMRRVPRLRPLAWIISLPVLRPLLARLYHASVRRRLKRQGRI</sequence>
<dbReference type="EMBL" id="BMLT01000001">
    <property type="protein sequence ID" value="GGO75592.1"/>
    <property type="molecule type" value="Genomic_DNA"/>
</dbReference>
<organism evidence="1 2">
    <name type="scientific">Marinobacterium nitratireducens</name>
    <dbReference type="NCBI Taxonomy" id="518897"/>
    <lineage>
        <taxon>Bacteria</taxon>
        <taxon>Pseudomonadati</taxon>
        <taxon>Pseudomonadota</taxon>
        <taxon>Gammaproteobacteria</taxon>
        <taxon>Oceanospirillales</taxon>
        <taxon>Oceanospirillaceae</taxon>
        <taxon>Marinobacterium</taxon>
    </lineage>
</organism>
<reference evidence="1 2" key="1">
    <citation type="journal article" date="2014" name="Int. J. Syst. Evol. Microbiol.">
        <title>Complete genome sequence of Corynebacterium casei LMG S-19264T (=DSM 44701T), isolated from a smear-ripened cheese.</title>
        <authorList>
            <consortium name="US DOE Joint Genome Institute (JGI-PGF)"/>
            <person name="Walter F."/>
            <person name="Albersmeier A."/>
            <person name="Kalinowski J."/>
            <person name="Ruckert C."/>
        </authorList>
    </citation>
    <scope>NUCLEOTIDE SEQUENCE [LARGE SCALE GENOMIC DNA]</scope>
    <source>
        <strain evidence="1 2">CGMCC 1.7286</strain>
    </source>
</reference>
<dbReference type="RefSeq" id="WP_188857268.1">
    <property type="nucleotide sequence ID" value="NZ_BMLT01000001.1"/>
</dbReference>
<dbReference type="InterPro" id="IPR036249">
    <property type="entry name" value="Thioredoxin-like_sf"/>
</dbReference>
<dbReference type="PANTHER" id="PTHR34290">
    <property type="entry name" value="SI:CH73-390P7.2"/>
    <property type="match status" value="1"/>
</dbReference>
<gene>
    <name evidence="1" type="ORF">GCM10011348_00740</name>
</gene>
<dbReference type="PANTHER" id="PTHR34290:SF2">
    <property type="entry name" value="OS04G0668800 PROTEIN"/>
    <property type="match status" value="1"/>
</dbReference>
<dbReference type="Proteomes" id="UP000599578">
    <property type="component" value="Unassembled WGS sequence"/>
</dbReference>
<keyword evidence="2" id="KW-1185">Reference proteome</keyword>
<dbReference type="AlphaFoldDB" id="A0A918DMS6"/>
<comment type="caution">
    <text evidence="1">The sequence shown here is derived from an EMBL/GenBank/DDBJ whole genome shotgun (WGS) entry which is preliminary data.</text>
</comment>
<dbReference type="GO" id="GO:0015035">
    <property type="term" value="F:protein-disulfide reductase activity"/>
    <property type="evidence" value="ECO:0007669"/>
    <property type="project" value="InterPro"/>
</dbReference>
<evidence type="ECO:0008006" key="3">
    <source>
        <dbReference type="Google" id="ProtNLM"/>
    </source>
</evidence>
<dbReference type="SUPFAM" id="SSF52833">
    <property type="entry name" value="Thioredoxin-like"/>
    <property type="match status" value="1"/>
</dbReference>
<dbReference type="CDD" id="cd01659">
    <property type="entry name" value="TRX_superfamily"/>
    <property type="match status" value="1"/>
</dbReference>
<evidence type="ECO:0000313" key="2">
    <source>
        <dbReference type="Proteomes" id="UP000599578"/>
    </source>
</evidence>
<proteinExistence type="predicted"/>
<dbReference type="InterPro" id="IPR044691">
    <property type="entry name" value="DCC1_Trx"/>
</dbReference>